<name>A0A8J4T664_9TREM</name>
<evidence type="ECO:0000313" key="2">
    <source>
        <dbReference type="Proteomes" id="UP000748531"/>
    </source>
</evidence>
<reference evidence="1" key="1">
    <citation type="submission" date="2019-05" db="EMBL/GenBank/DDBJ databases">
        <title>Annotation for the trematode Paragonimus heterotremus.</title>
        <authorList>
            <person name="Choi Y.-J."/>
        </authorList>
    </citation>
    <scope>NUCLEOTIDE SEQUENCE</scope>
    <source>
        <strain evidence="1">LC</strain>
    </source>
</reference>
<keyword evidence="2" id="KW-1185">Reference proteome</keyword>
<accession>A0A8J4T664</accession>
<gene>
    <name evidence="1" type="ORF">PHET_11329</name>
</gene>
<dbReference type="AlphaFoldDB" id="A0A8J4T664"/>
<sequence>MVGVPLLRQRLTQQLLRNGPPQTHLHLMKLHEKNSGNE</sequence>
<dbReference type="EMBL" id="LUCH01018335">
    <property type="protein sequence ID" value="KAF5394497.1"/>
    <property type="molecule type" value="Genomic_DNA"/>
</dbReference>
<organism evidence="1 2">
    <name type="scientific">Paragonimus heterotremus</name>
    <dbReference type="NCBI Taxonomy" id="100268"/>
    <lineage>
        <taxon>Eukaryota</taxon>
        <taxon>Metazoa</taxon>
        <taxon>Spiralia</taxon>
        <taxon>Lophotrochozoa</taxon>
        <taxon>Platyhelminthes</taxon>
        <taxon>Trematoda</taxon>
        <taxon>Digenea</taxon>
        <taxon>Plagiorchiida</taxon>
        <taxon>Troglotremata</taxon>
        <taxon>Troglotrematidae</taxon>
        <taxon>Paragonimus</taxon>
    </lineage>
</organism>
<evidence type="ECO:0000313" key="1">
    <source>
        <dbReference type="EMBL" id="KAF5394497.1"/>
    </source>
</evidence>
<comment type="caution">
    <text evidence="1">The sequence shown here is derived from an EMBL/GenBank/DDBJ whole genome shotgun (WGS) entry which is preliminary data.</text>
</comment>
<protein>
    <submittedName>
        <fullName evidence="1">Uncharacterized protein</fullName>
    </submittedName>
</protein>
<dbReference type="Proteomes" id="UP000748531">
    <property type="component" value="Unassembled WGS sequence"/>
</dbReference>
<proteinExistence type="predicted"/>